<proteinExistence type="predicted"/>
<dbReference type="SUPFAM" id="SSF53850">
    <property type="entry name" value="Periplasmic binding protein-like II"/>
    <property type="match status" value="1"/>
</dbReference>
<protein>
    <submittedName>
        <fullName evidence="1">Unannotated protein</fullName>
    </submittedName>
</protein>
<dbReference type="EMBL" id="CAEZVF010000007">
    <property type="protein sequence ID" value="CAB4614459.1"/>
    <property type="molecule type" value="Genomic_DNA"/>
</dbReference>
<name>A0A6J6HS34_9ZZZZ</name>
<dbReference type="Gene3D" id="3.40.190.10">
    <property type="entry name" value="Periplasmic binding protein-like II"/>
    <property type="match status" value="1"/>
</dbReference>
<gene>
    <name evidence="1" type="ORF">UFOPK1939_00084</name>
</gene>
<reference evidence="1" key="1">
    <citation type="submission" date="2020-05" db="EMBL/GenBank/DDBJ databases">
        <authorList>
            <person name="Chiriac C."/>
            <person name="Salcher M."/>
            <person name="Ghai R."/>
            <person name="Kavagutti S V."/>
        </authorList>
    </citation>
    <scope>NUCLEOTIDE SEQUENCE</scope>
</reference>
<sequence length="334" mass="34722">MKFTFNKPVAAVVACGLAMISLGAVAGTASADPVGTPTQRALVGVGSDTTYNVLNGLSEVVTIGGVKQIASYDPIPSTSLISPKAAANCQNLTRPNGSGAGRTALINSLTPGNAIEGCYDFGRSSSLTLTAVATATGGLTYIPFGVDAFTYAVAKDSAIPRDLSLNDVKSIFRCEVPEYQPYIPQSGSGTRSYWLAQMGITETQVLNTYTCIKDVKNGSIIQEHDGRVLTKSNEIAPFSIANYVAQGAGVQTDLRGIADLGNMDAKSSLNPTTTSTLKRDIYNVIPTSKLAVAPWSTVFVGGSSLVCTNTDTITKYGFGLNASCGSTTNQTPLS</sequence>
<dbReference type="AlphaFoldDB" id="A0A6J6HS34"/>
<organism evidence="1">
    <name type="scientific">freshwater metagenome</name>
    <dbReference type="NCBI Taxonomy" id="449393"/>
    <lineage>
        <taxon>unclassified sequences</taxon>
        <taxon>metagenomes</taxon>
        <taxon>ecological metagenomes</taxon>
    </lineage>
</organism>
<evidence type="ECO:0000313" key="1">
    <source>
        <dbReference type="EMBL" id="CAB4614459.1"/>
    </source>
</evidence>
<accession>A0A6J6HS34</accession>